<accession>A0A931GVK6</accession>
<dbReference type="Proteomes" id="UP000628448">
    <property type="component" value="Unassembled WGS sequence"/>
</dbReference>
<comment type="caution">
    <text evidence="2">The sequence shown here is derived from an EMBL/GenBank/DDBJ whole genome shotgun (WGS) entry which is preliminary data.</text>
</comment>
<evidence type="ECO:0008006" key="4">
    <source>
        <dbReference type="Google" id="ProtNLM"/>
    </source>
</evidence>
<evidence type="ECO:0000313" key="3">
    <source>
        <dbReference type="Proteomes" id="UP000628448"/>
    </source>
</evidence>
<dbReference type="RefSeq" id="WP_196990503.1">
    <property type="nucleotide sequence ID" value="NZ_JADWYR010000001.1"/>
</dbReference>
<name>A0A931GVK6_9BACT</name>
<feature type="chain" id="PRO_5036976992" description="Lipocalin-like domain-containing protein" evidence="1">
    <location>
        <begin position="21"/>
        <end position="132"/>
    </location>
</feature>
<dbReference type="EMBL" id="JADWYR010000001">
    <property type="protein sequence ID" value="MBG9376495.1"/>
    <property type="molecule type" value="Genomic_DNA"/>
</dbReference>
<gene>
    <name evidence="2" type="ORF">I5907_09640</name>
</gene>
<evidence type="ECO:0000256" key="1">
    <source>
        <dbReference type="SAM" id="SignalP"/>
    </source>
</evidence>
<protein>
    <recommendedName>
        <fullName evidence="4">Lipocalin-like domain-containing protein</fullName>
    </recommendedName>
</protein>
<organism evidence="2 3">
    <name type="scientific">Panacibacter microcysteis</name>
    <dbReference type="NCBI Taxonomy" id="2793269"/>
    <lineage>
        <taxon>Bacteria</taxon>
        <taxon>Pseudomonadati</taxon>
        <taxon>Bacteroidota</taxon>
        <taxon>Chitinophagia</taxon>
        <taxon>Chitinophagales</taxon>
        <taxon>Chitinophagaceae</taxon>
        <taxon>Panacibacter</taxon>
    </lineage>
</organism>
<dbReference type="AlphaFoldDB" id="A0A931GVK6"/>
<dbReference type="PROSITE" id="PS51257">
    <property type="entry name" value="PROKAR_LIPOPROTEIN"/>
    <property type="match status" value="1"/>
</dbReference>
<proteinExistence type="predicted"/>
<reference evidence="2" key="1">
    <citation type="submission" date="2020-11" db="EMBL/GenBank/DDBJ databases">
        <title>Bacterial whole genome sequence for Panacibacter sp. DH6.</title>
        <authorList>
            <person name="Le V."/>
            <person name="Ko S."/>
            <person name="Ahn C.-Y."/>
            <person name="Oh H.-M."/>
        </authorList>
    </citation>
    <scope>NUCLEOTIDE SEQUENCE</scope>
    <source>
        <strain evidence="2">DH6</strain>
    </source>
</reference>
<sequence>MKKLLYLLPLLIAVACNKSATYYNTGLAGKWQLTEYFISPGDAGAWHQATGIETITFNSDKSFESSDGAYNNAIGFTIIDSAKLAFILPTQMPSTMECYYTIQDNGATLILSPVGCIEGCSNKYKAVKNGSN</sequence>
<evidence type="ECO:0000313" key="2">
    <source>
        <dbReference type="EMBL" id="MBG9376495.1"/>
    </source>
</evidence>
<keyword evidence="1" id="KW-0732">Signal</keyword>
<feature type="signal peptide" evidence="1">
    <location>
        <begin position="1"/>
        <end position="20"/>
    </location>
</feature>
<keyword evidence="3" id="KW-1185">Reference proteome</keyword>